<feature type="transmembrane region" description="Helical" evidence="1">
    <location>
        <begin position="70"/>
        <end position="90"/>
    </location>
</feature>
<name>A0A6B0SXS0_9EURY</name>
<keyword evidence="3" id="KW-1185">Reference proteome</keyword>
<feature type="transmembrane region" description="Helical" evidence="1">
    <location>
        <begin position="27"/>
        <end position="55"/>
    </location>
</feature>
<keyword evidence="1" id="KW-0472">Membrane</keyword>
<comment type="caution">
    <text evidence="2">The sequence shown here is derived from an EMBL/GenBank/DDBJ whole genome shotgun (WGS) entry which is preliminary data.</text>
</comment>
<gene>
    <name evidence="2" type="ORF">GRX01_08800</name>
</gene>
<organism evidence="2 3">
    <name type="scientific">Halobaculum saliterrae</name>
    <dbReference type="NCBI Taxonomy" id="2073113"/>
    <lineage>
        <taxon>Archaea</taxon>
        <taxon>Methanobacteriati</taxon>
        <taxon>Methanobacteriota</taxon>
        <taxon>Stenosarchaea group</taxon>
        <taxon>Halobacteria</taxon>
        <taxon>Halobacteriales</taxon>
        <taxon>Haloferacaceae</taxon>
        <taxon>Halobaculum</taxon>
    </lineage>
</organism>
<dbReference type="RefSeq" id="WP_159665871.1">
    <property type="nucleotide sequence ID" value="NZ_WUUS01000005.1"/>
</dbReference>
<reference evidence="2 3" key="1">
    <citation type="submission" date="2019-12" db="EMBL/GenBank/DDBJ databases">
        <title>Isolation and characterization of three novel carbon monoxide-oxidizing members of Halobacteria from salione crusts and soils.</title>
        <authorList>
            <person name="Myers M.R."/>
            <person name="King G.M."/>
        </authorList>
    </citation>
    <scope>NUCLEOTIDE SEQUENCE [LARGE SCALE GENOMIC DNA]</scope>
    <source>
        <strain evidence="2 3">WSA2</strain>
    </source>
</reference>
<sequence length="108" mass="11901">MVPGSRDALLRRVQRSAQRNEYIAESIWWSVFACYTVTVATISLGGVVGGGYLYFRYVLPAVAARVDPTAQAVVGLAYVFVLFVLLHSVVSRIRSWLYGGGTVSGWKR</sequence>
<evidence type="ECO:0000313" key="3">
    <source>
        <dbReference type="Proteomes" id="UP000437065"/>
    </source>
</evidence>
<keyword evidence="1" id="KW-0812">Transmembrane</keyword>
<proteinExistence type="predicted"/>
<protein>
    <submittedName>
        <fullName evidence="2">Uncharacterized protein</fullName>
    </submittedName>
</protein>
<dbReference type="EMBL" id="WUUS01000005">
    <property type="protein sequence ID" value="MXR41433.1"/>
    <property type="molecule type" value="Genomic_DNA"/>
</dbReference>
<accession>A0A6B0SXS0</accession>
<evidence type="ECO:0000256" key="1">
    <source>
        <dbReference type="SAM" id="Phobius"/>
    </source>
</evidence>
<evidence type="ECO:0000313" key="2">
    <source>
        <dbReference type="EMBL" id="MXR41433.1"/>
    </source>
</evidence>
<keyword evidence="1" id="KW-1133">Transmembrane helix</keyword>
<dbReference type="Proteomes" id="UP000437065">
    <property type="component" value="Unassembled WGS sequence"/>
</dbReference>
<dbReference type="AlphaFoldDB" id="A0A6B0SXS0"/>